<feature type="compositionally biased region" description="Polar residues" evidence="1">
    <location>
        <begin position="821"/>
        <end position="832"/>
    </location>
</feature>
<evidence type="ECO:0000256" key="1">
    <source>
        <dbReference type="SAM" id="MobiDB-lite"/>
    </source>
</evidence>
<feature type="compositionally biased region" description="Basic and acidic residues" evidence="1">
    <location>
        <begin position="528"/>
        <end position="543"/>
    </location>
</feature>
<feature type="region of interest" description="Disordered" evidence="1">
    <location>
        <begin position="762"/>
        <end position="835"/>
    </location>
</feature>
<feature type="compositionally biased region" description="Basic and acidic residues" evidence="1">
    <location>
        <begin position="434"/>
        <end position="451"/>
    </location>
</feature>
<evidence type="ECO:0008006" key="5">
    <source>
        <dbReference type="Google" id="ProtNLM"/>
    </source>
</evidence>
<sequence length="883" mass="90980">MHGDNGFAGLNGSTGMDTNRMALHRRARAAATTSSETTALSHSATVRAAATASTPTTAPVEVAAAAATSSTFQPGIAASGTATKSVGNAPPTRTKNLNTVPLESYSVSFATQQTAGYSAAAHSSGGVAAGSASSSTGLSQTAIYGIIAGGAALGVILLAVLGVCCWKRKKAKKDDLGWTNLGDKGGGGGGNNIAMLDNPGKNGASAWASTDSFGGGPYASEKPWAQQSFGSLATADEKPAPYGHLPSSHHALPVFSPRDNESARAELFAPSGGQRRHEDGVARSATHDSLASSASPFAPPPPIGRQRSNSNAQSVNDVISFSGQARPLTTSPSTLAQNVPSPPPMPAAPSTPRQQPSTSPPQHMSFNGVAVGPQPITAAYFRPPRPSEVPSAPSSPYAISRRPEVQGGARDTQEIKRDQEVEKRFLEVMTGQVGRDERAEAGERQRSKKDTIVGLTEVYGGEGAEEWDQVDIDSPAKGTTAAQLPRRSSSRKRTQTTATNAAPLPSAPPPAAIPRSSPPLSNPNRYSTRVDSKPLRELEELFDRLPPVPPREARVRASEASDYSTMAAHVGGGVRHSDASSLGPYASQPTAQTNGLSFTRRPLGTVPESDSKDSLSPLTASGGLNQSGAHSPYGETSRYEHSIYSAAGEVGELSSSSLASGSPAKGAARTPLGASPLGTPREERALDAGEDVFGGGGAATGLQRKMSTRPSAPTPIRLARNASLGKGQKQSTTPLGSPESTRNPLTLSAAERDVLHALEIPPSSLSYSPLSSGERTPDLSSSIGSTSSFTTPQTPSFSFSPAPAHGGGSDSPTSFLDAAPSPSTSPTANKTSFAFPRSRGNEVEIVDPLVARGGFDSLDAMRAGKNVDAAYRSATMSLYGMYE</sequence>
<reference evidence="3 4" key="1">
    <citation type="journal article" date="2018" name="Elife">
        <title>Functional genomics of lipid metabolism in the oleaginous yeast Rhodosporidium toruloides.</title>
        <authorList>
            <person name="Coradetti S.T."/>
            <person name="Pinel D."/>
            <person name="Geiselman G."/>
            <person name="Ito M."/>
            <person name="Mondo S."/>
            <person name="Reilly M.C."/>
            <person name="Cheng Y.F."/>
            <person name="Bauer S."/>
            <person name="Grigoriev I."/>
            <person name="Gladden J.M."/>
            <person name="Simmons B.A."/>
            <person name="Brem R."/>
            <person name="Arkin A.P."/>
            <person name="Skerker J.M."/>
        </authorList>
    </citation>
    <scope>NUCLEOTIDE SEQUENCE [LARGE SCALE GENOMIC DNA]</scope>
    <source>
        <strain evidence="3 4">NBRC 0880</strain>
    </source>
</reference>
<dbReference type="Proteomes" id="UP000239560">
    <property type="component" value="Unassembled WGS sequence"/>
</dbReference>
<keyword evidence="2" id="KW-1133">Transmembrane helix</keyword>
<protein>
    <recommendedName>
        <fullName evidence="5">Proteophosphoglycan ppg4</fullName>
    </recommendedName>
</protein>
<feature type="compositionally biased region" description="Low complexity" evidence="1">
    <location>
        <begin position="762"/>
        <end position="772"/>
    </location>
</feature>
<feature type="compositionally biased region" description="Low complexity" evidence="1">
    <location>
        <begin position="780"/>
        <end position="801"/>
    </location>
</feature>
<feature type="region of interest" description="Disordered" evidence="1">
    <location>
        <begin position="235"/>
        <end position="312"/>
    </location>
</feature>
<evidence type="ECO:0000313" key="4">
    <source>
        <dbReference type="Proteomes" id="UP000239560"/>
    </source>
</evidence>
<accession>A0A2T0A7H0</accession>
<feature type="compositionally biased region" description="Low complexity" evidence="1">
    <location>
        <begin position="651"/>
        <end position="668"/>
    </location>
</feature>
<feature type="compositionally biased region" description="Pro residues" evidence="1">
    <location>
        <begin position="505"/>
        <end position="521"/>
    </location>
</feature>
<keyword evidence="2" id="KW-0812">Transmembrane</keyword>
<evidence type="ECO:0000313" key="3">
    <source>
        <dbReference type="EMBL" id="PRQ73971.1"/>
    </source>
</evidence>
<feature type="compositionally biased region" description="Low complexity" evidence="1">
    <location>
        <begin position="495"/>
        <end position="504"/>
    </location>
</feature>
<feature type="compositionally biased region" description="Low complexity" evidence="1">
    <location>
        <begin position="350"/>
        <end position="362"/>
    </location>
</feature>
<feature type="compositionally biased region" description="Pro residues" evidence="1">
    <location>
        <begin position="340"/>
        <end position="349"/>
    </location>
</feature>
<feature type="compositionally biased region" description="Basic and acidic residues" evidence="1">
    <location>
        <begin position="411"/>
        <end position="426"/>
    </location>
</feature>
<proteinExistence type="predicted"/>
<name>A0A2T0A7H0_RHOTO</name>
<evidence type="ECO:0000256" key="2">
    <source>
        <dbReference type="SAM" id="Phobius"/>
    </source>
</evidence>
<feature type="region of interest" description="Disordered" evidence="1">
    <location>
        <begin position="324"/>
        <end position="636"/>
    </location>
</feature>
<feature type="compositionally biased region" description="Polar residues" evidence="1">
    <location>
        <begin position="614"/>
        <end position="629"/>
    </location>
</feature>
<organism evidence="3 4">
    <name type="scientific">Rhodotorula toruloides</name>
    <name type="common">Yeast</name>
    <name type="synonym">Rhodosporidium toruloides</name>
    <dbReference type="NCBI Taxonomy" id="5286"/>
    <lineage>
        <taxon>Eukaryota</taxon>
        <taxon>Fungi</taxon>
        <taxon>Dikarya</taxon>
        <taxon>Basidiomycota</taxon>
        <taxon>Pucciniomycotina</taxon>
        <taxon>Microbotryomycetes</taxon>
        <taxon>Sporidiobolales</taxon>
        <taxon>Sporidiobolaceae</taxon>
        <taxon>Rhodotorula</taxon>
    </lineage>
</organism>
<feature type="compositionally biased region" description="Polar residues" evidence="1">
    <location>
        <begin position="728"/>
        <end position="746"/>
    </location>
</feature>
<dbReference type="AlphaFoldDB" id="A0A2T0A7H0"/>
<feature type="transmembrane region" description="Helical" evidence="2">
    <location>
        <begin position="142"/>
        <end position="166"/>
    </location>
</feature>
<feature type="region of interest" description="Disordered" evidence="1">
    <location>
        <begin position="651"/>
        <end position="750"/>
    </location>
</feature>
<feature type="compositionally biased region" description="Polar residues" evidence="1">
    <location>
        <begin position="324"/>
        <end position="339"/>
    </location>
</feature>
<comment type="caution">
    <text evidence="3">The sequence shown here is derived from an EMBL/GenBank/DDBJ whole genome shotgun (WGS) entry which is preliminary data.</text>
</comment>
<gene>
    <name evidence="3" type="ORF">AAT19DRAFT_15538</name>
</gene>
<dbReference type="EMBL" id="LCTV02000007">
    <property type="protein sequence ID" value="PRQ73971.1"/>
    <property type="molecule type" value="Genomic_DNA"/>
</dbReference>
<dbReference type="OrthoDB" id="2527630at2759"/>
<keyword evidence="2" id="KW-0472">Membrane</keyword>
<feature type="compositionally biased region" description="Polar residues" evidence="1">
    <location>
        <begin position="587"/>
        <end position="597"/>
    </location>
</feature>